<sequence>MHLFQRSELGWMQKDLSPIGDRTLRHICMPSSHDAAIGVVRDTAELAAGWNTKTQVRSVFDQLGLGTRFFDIRPVIHRGTLQTGHYSTVGVLGWQGGNGQSIAEIVDQINQYLDINKELVILQLSKAYNRDNNFANFTESEWHELFYYLRKNLHNRYLPATTDLASLRMNDLISDSKAAVLFLADIGLDIDLGPYKGDGFHRLTDFDRYDKYAKTNRVENMKADQFRKLKEQRTNLVLIFKLGCTGLFEKLITYWCEVYRRPPTLQLGIRLLKR</sequence>
<dbReference type="SUPFAM" id="SSF51695">
    <property type="entry name" value="PLC-like phosphodiesterases"/>
    <property type="match status" value="1"/>
</dbReference>
<proteinExistence type="predicted"/>
<dbReference type="OrthoDB" id="1046782at2759"/>
<dbReference type="GO" id="GO:0006629">
    <property type="term" value="P:lipid metabolic process"/>
    <property type="evidence" value="ECO:0007669"/>
    <property type="project" value="InterPro"/>
</dbReference>
<reference evidence="1 2" key="1">
    <citation type="submission" date="2019-01" db="EMBL/GenBank/DDBJ databases">
        <title>Intercellular communication is required for trap formation in the nematode-trapping fungus Duddingtonia flagrans.</title>
        <authorList>
            <person name="Youssar L."/>
            <person name="Wernet V."/>
            <person name="Hensel N."/>
            <person name="Hildebrandt H.-G."/>
            <person name="Fischer R."/>
        </authorList>
    </citation>
    <scope>NUCLEOTIDE SEQUENCE [LARGE SCALE GENOMIC DNA]</scope>
    <source>
        <strain evidence="1 2">CBS H-5679</strain>
    </source>
</reference>
<comment type="caution">
    <text evidence="1">The sequence shown here is derived from an EMBL/GenBank/DDBJ whole genome shotgun (WGS) entry which is preliminary data.</text>
</comment>
<dbReference type="EMBL" id="SAEB01000012">
    <property type="protein sequence ID" value="RVD80285.1"/>
    <property type="molecule type" value="Genomic_DNA"/>
</dbReference>
<accession>A0A436ZN55</accession>
<dbReference type="Gene3D" id="3.20.20.190">
    <property type="entry name" value="Phosphatidylinositol (PI) phosphodiesterase"/>
    <property type="match status" value="1"/>
</dbReference>
<organism evidence="1 2">
    <name type="scientific">Arthrobotrys flagrans</name>
    <name type="common">Nematode-trapping fungus</name>
    <name type="synonym">Trichothecium flagrans</name>
    <dbReference type="NCBI Taxonomy" id="97331"/>
    <lineage>
        <taxon>Eukaryota</taxon>
        <taxon>Fungi</taxon>
        <taxon>Dikarya</taxon>
        <taxon>Ascomycota</taxon>
        <taxon>Pezizomycotina</taxon>
        <taxon>Orbiliomycetes</taxon>
        <taxon>Orbiliales</taxon>
        <taxon>Orbiliaceae</taxon>
        <taxon>Arthrobotrys</taxon>
    </lineage>
</organism>
<evidence type="ECO:0000313" key="2">
    <source>
        <dbReference type="Proteomes" id="UP000283090"/>
    </source>
</evidence>
<dbReference type="InterPro" id="IPR017946">
    <property type="entry name" value="PLC-like_Pdiesterase_TIM-brl"/>
</dbReference>
<gene>
    <name evidence="1" type="ORF">DFL_008186</name>
</gene>
<dbReference type="GeneID" id="93590497"/>
<dbReference type="PANTHER" id="PTHR13593:SF143">
    <property type="entry name" value="PHOSPHATIDYLINOSITOL-SPECIFIC PHOSPHOLIPASE C X DOMAIN-CONTAINING PROTEIN"/>
    <property type="match status" value="1"/>
</dbReference>
<name>A0A436ZN55_ARTFL</name>
<dbReference type="InterPro" id="IPR051057">
    <property type="entry name" value="PI-PLC_domain"/>
</dbReference>
<dbReference type="PANTHER" id="PTHR13593">
    <property type="match status" value="1"/>
</dbReference>
<dbReference type="AlphaFoldDB" id="A0A436ZN55"/>
<dbReference type="GO" id="GO:0008081">
    <property type="term" value="F:phosphoric diester hydrolase activity"/>
    <property type="evidence" value="ECO:0007669"/>
    <property type="project" value="InterPro"/>
</dbReference>
<evidence type="ECO:0008006" key="3">
    <source>
        <dbReference type="Google" id="ProtNLM"/>
    </source>
</evidence>
<dbReference type="VEuPathDB" id="FungiDB:DFL_008186"/>
<evidence type="ECO:0000313" key="1">
    <source>
        <dbReference type="EMBL" id="RVD80285.1"/>
    </source>
</evidence>
<keyword evidence="2" id="KW-1185">Reference proteome</keyword>
<dbReference type="Proteomes" id="UP000283090">
    <property type="component" value="Unassembled WGS sequence"/>
</dbReference>
<dbReference type="RefSeq" id="XP_067485829.1">
    <property type="nucleotide sequence ID" value="XM_067637884.1"/>
</dbReference>
<protein>
    <recommendedName>
        <fullName evidence="3">Phosphatidylinositol-specific phospholipase C X domain-containing protein</fullName>
    </recommendedName>
</protein>